<dbReference type="RefSeq" id="WP_014829235.1">
    <property type="nucleotide sequence ID" value="NC_018068.1"/>
</dbReference>
<protein>
    <recommendedName>
        <fullName evidence="6">Acetyltransferase (Isoleucine patch superfamily)</fullName>
    </recommendedName>
</protein>
<evidence type="ECO:0000313" key="5">
    <source>
        <dbReference type="Proteomes" id="UP000002892"/>
    </source>
</evidence>
<organism evidence="4 5">
    <name type="scientific">Desulfosporosinus acidiphilus (strain DSM 22704 / JCM 16185 / SJ4)</name>
    <dbReference type="NCBI Taxonomy" id="646529"/>
    <lineage>
        <taxon>Bacteria</taxon>
        <taxon>Bacillati</taxon>
        <taxon>Bacillota</taxon>
        <taxon>Clostridia</taxon>
        <taxon>Eubacteriales</taxon>
        <taxon>Desulfitobacteriaceae</taxon>
        <taxon>Desulfosporosinus</taxon>
    </lineage>
</organism>
<keyword evidence="5" id="KW-1185">Reference proteome</keyword>
<keyword evidence="3" id="KW-0677">Repeat</keyword>
<evidence type="ECO:0008006" key="6">
    <source>
        <dbReference type="Google" id="ProtNLM"/>
    </source>
</evidence>
<proteinExistence type="inferred from homology"/>
<dbReference type="Proteomes" id="UP000002892">
    <property type="component" value="Chromosome"/>
</dbReference>
<keyword evidence="2" id="KW-0808">Transferase</keyword>
<reference evidence="4 5" key="1">
    <citation type="journal article" date="2012" name="J. Bacteriol.">
        <title>Complete genome sequences of Desulfosporosinus orientis DSM765T, Desulfosporosinus youngiae DSM17734T, Desulfosporosinus meridiei DSM13257T, and Desulfosporosinus acidiphilus DSM22704T.</title>
        <authorList>
            <person name="Pester M."/>
            <person name="Brambilla E."/>
            <person name="Alazard D."/>
            <person name="Rattei T."/>
            <person name="Weinmaier T."/>
            <person name="Han J."/>
            <person name="Lucas S."/>
            <person name="Lapidus A."/>
            <person name="Cheng J.F."/>
            <person name="Goodwin L."/>
            <person name="Pitluck S."/>
            <person name="Peters L."/>
            <person name="Ovchinnikova G."/>
            <person name="Teshima H."/>
            <person name="Detter J.C."/>
            <person name="Han C.S."/>
            <person name="Tapia R."/>
            <person name="Land M.L."/>
            <person name="Hauser L."/>
            <person name="Kyrpides N.C."/>
            <person name="Ivanova N.N."/>
            <person name="Pagani I."/>
            <person name="Huntmann M."/>
            <person name="Wei C.L."/>
            <person name="Davenport K.W."/>
            <person name="Daligault H."/>
            <person name="Chain P.S."/>
            <person name="Chen A."/>
            <person name="Mavromatis K."/>
            <person name="Markowitz V."/>
            <person name="Szeto E."/>
            <person name="Mikhailova N."/>
            <person name="Pati A."/>
            <person name="Wagner M."/>
            <person name="Woyke T."/>
            <person name="Ollivier B."/>
            <person name="Klenk H.P."/>
            <person name="Spring S."/>
            <person name="Loy A."/>
        </authorList>
    </citation>
    <scope>NUCLEOTIDE SEQUENCE [LARGE SCALE GENOMIC DNA]</scope>
    <source>
        <strain evidence="5">DSM 22704 / JCM 16185 / SJ4</strain>
    </source>
</reference>
<dbReference type="PANTHER" id="PTHR23416">
    <property type="entry name" value="SIALIC ACID SYNTHASE-RELATED"/>
    <property type="match status" value="1"/>
</dbReference>
<dbReference type="Gene3D" id="2.160.10.10">
    <property type="entry name" value="Hexapeptide repeat proteins"/>
    <property type="match status" value="1"/>
</dbReference>
<evidence type="ECO:0000256" key="2">
    <source>
        <dbReference type="ARBA" id="ARBA00022679"/>
    </source>
</evidence>
<dbReference type="SUPFAM" id="SSF51161">
    <property type="entry name" value="Trimeric LpxA-like enzymes"/>
    <property type="match status" value="1"/>
</dbReference>
<dbReference type="InterPro" id="IPR001451">
    <property type="entry name" value="Hexapep"/>
</dbReference>
<evidence type="ECO:0000313" key="4">
    <source>
        <dbReference type="EMBL" id="AFM43251.1"/>
    </source>
</evidence>
<sequence>MPKLISNIIKRILKEHLYHYLSSNEFQSQIQSQIQCLLKENTENTTINIDYLNTKEFENTIKKIITDKYLVFGNEKERLNIANTAVLNNALFNLSSGNITIEDWVFFGHNVSVITGTHNYYSFDEKRQRDFPSSGRDVIIKRGSWVASNSTIAGPCIIGEHSVVASCSFVNRDVPPYSIVAGIPAKVIKEISF</sequence>
<dbReference type="InterPro" id="IPR051159">
    <property type="entry name" value="Hexapeptide_acetyltransf"/>
</dbReference>
<dbReference type="KEGG" id="dai:Desaci_4407"/>
<dbReference type="GO" id="GO:0008374">
    <property type="term" value="F:O-acyltransferase activity"/>
    <property type="evidence" value="ECO:0007669"/>
    <property type="project" value="TreeGrafter"/>
</dbReference>
<evidence type="ECO:0000256" key="3">
    <source>
        <dbReference type="ARBA" id="ARBA00022737"/>
    </source>
</evidence>
<dbReference type="AlphaFoldDB" id="I4DBS7"/>
<accession>I4DBS7</accession>
<evidence type="ECO:0000256" key="1">
    <source>
        <dbReference type="ARBA" id="ARBA00007274"/>
    </source>
</evidence>
<dbReference type="CDD" id="cd04647">
    <property type="entry name" value="LbH_MAT_like"/>
    <property type="match status" value="1"/>
</dbReference>
<dbReference type="InterPro" id="IPR018357">
    <property type="entry name" value="Hexapep_transf_CS"/>
</dbReference>
<dbReference type="STRING" id="646529.Desaci_4407"/>
<dbReference type="eggNOG" id="COG0110">
    <property type="taxonomic scope" value="Bacteria"/>
</dbReference>
<dbReference type="EMBL" id="CP003639">
    <property type="protein sequence ID" value="AFM43251.1"/>
    <property type="molecule type" value="Genomic_DNA"/>
</dbReference>
<dbReference type="InterPro" id="IPR011004">
    <property type="entry name" value="Trimer_LpxA-like_sf"/>
</dbReference>
<dbReference type="Pfam" id="PF00132">
    <property type="entry name" value="Hexapep"/>
    <property type="match status" value="1"/>
</dbReference>
<dbReference type="HOGENOM" id="CLU_051638_7_3_9"/>
<gene>
    <name evidence="4" type="ordered locus">Desaci_4407</name>
</gene>
<dbReference type="PANTHER" id="PTHR23416:SF23">
    <property type="entry name" value="ACETYLTRANSFERASE C18B11.09C-RELATED"/>
    <property type="match status" value="1"/>
</dbReference>
<name>I4DBS7_DESAJ</name>
<dbReference type="PROSITE" id="PS00101">
    <property type="entry name" value="HEXAPEP_TRANSFERASES"/>
    <property type="match status" value="1"/>
</dbReference>
<comment type="similarity">
    <text evidence="1">Belongs to the transferase hexapeptide repeat family.</text>
</comment>